<dbReference type="AlphaFoldDB" id="A0A9Q9EQT4"/>
<dbReference type="GO" id="GO:0030246">
    <property type="term" value="F:carbohydrate binding"/>
    <property type="evidence" value="ECO:0007669"/>
    <property type="project" value="InterPro"/>
</dbReference>
<dbReference type="Pfam" id="PF14683">
    <property type="entry name" value="CBM-like"/>
    <property type="match status" value="1"/>
</dbReference>
<comment type="subcellular location">
    <subcellularLocation>
        <location evidence="2">Secreted</location>
    </subcellularLocation>
</comment>
<keyword evidence="7" id="KW-0325">Glycoprotein</keyword>
<name>A0A9Q9EQT4_9PEZI</name>
<feature type="domain" description="Rhamnogalacturonan lyase" evidence="12">
    <location>
        <begin position="449"/>
        <end position="666"/>
    </location>
</feature>
<proteinExistence type="inferred from homology"/>
<evidence type="ECO:0000256" key="10">
    <source>
        <dbReference type="ARBA" id="ARBA00023326"/>
    </source>
</evidence>
<dbReference type="GO" id="GO:0102210">
    <property type="term" value="F:rhamnogalacturonan endolyase activity"/>
    <property type="evidence" value="ECO:0007669"/>
    <property type="project" value="UniProtKB-EC"/>
</dbReference>
<dbReference type="Proteomes" id="UP001056384">
    <property type="component" value="Chromosome 12"/>
</dbReference>
<keyword evidence="6 11" id="KW-0732">Signal</keyword>
<dbReference type="PANTHER" id="PTHR32018">
    <property type="entry name" value="RHAMNOGALACTURONATE LYASE FAMILY PROTEIN"/>
    <property type="match status" value="1"/>
</dbReference>
<evidence type="ECO:0000256" key="6">
    <source>
        <dbReference type="ARBA" id="ARBA00022729"/>
    </source>
</evidence>
<keyword evidence="9" id="KW-0119">Carbohydrate metabolism</keyword>
<dbReference type="GO" id="GO:0005576">
    <property type="term" value="C:extracellular region"/>
    <property type="evidence" value="ECO:0007669"/>
    <property type="project" value="UniProtKB-SubCell"/>
</dbReference>
<feature type="chain" id="PRO_5040195187" description="rhamnogalacturonan endolyase" evidence="11">
    <location>
        <begin position="19"/>
        <end position="669"/>
    </location>
</feature>
<evidence type="ECO:0000256" key="9">
    <source>
        <dbReference type="ARBA" id="ARBA00023277"/>
    </source>
</evidence>
<keyword evidence="8" id="KW-0456">Lyase</keyword>
<gene>
    <name evidence="14" type="ORF">Slin15195_G124660</name>
</gene>
<evidence type="ECO:0000256" key="3">
    <source>
        <dbReference type="ARBA" id="ARBA00010418"/>
    </source>
</evidence>
<evidence type="ECO:0000259" key="13">
    <source>
        <dbReference type="Pfam" id="PF14686"/>
    </source>
</evidence>
<evidence type="ECO:0000313" key="14">
    <source>
        <dbReference type="EMBL" id="USW59147.1"/>
    </source>
</evidence>
<evidence type="ECO:0000256" key="2">
    <source>
        <dbReference type="ARBA" id="ARBA00004613"/>
    </source>
</evidence>
<comment type="similarity">
    <text evidence="3">Belongs to the polysaccharide lyase 4 family.</text>
</comment>
<protein>
    <recommendedName>
        <fullName evidence="4">rhamnogalacturonan endolyase</fullName>
        <ecNumber evidence="4">4.2.2.23</ecNumber>
    </recommendedName>
</protein>
<dbReference type="InterPro" id="IPR008979">
    <property type="entry name" value="Galactose-bd-like_sf"/>
</dbReference>
<dbReference type="SUPFAM" id="SSF74650">
    <property type="entry name" value="Galactose mutarotase-like"/>
    <property type="match status" value="1"/>
</dbReference>
<accession>A0A9Q9EQT4</accession>
<dbReference type="Gene3D" id="2.60.40.1120">
    <property type="entry name" value="Carboxypeptidase-like, regulatory domain"/>
    <property type="match status" value="1"/>
</dbReference>
<dbReference type="SUPFAM" id="SSF49452">
    <property type="entry name" value="Starch-binding domain-like"/>
    <property type="match status" value="1"/>
</dbReference>
<comment type="catalytic activity">
    <reaction evidence="1">
        <text>Endotype eliminative cleavage of L-alpha-rhamnopyranosyl-(1-&gt;4)-alpha-D-galactopyranosyluronic acid bonds of rhamnogalacturonan I domains in ramified hairy regions of pectin leaving L-rhamnopyranose at the reducing end and 4-deoxy-4,5-unsaturated D-galactopyranosyluronic acid at the non-reducing end.</text>
        <dbReference type="EC" id="4.2.2.23"/>
    </reaction>
</comment>
<evidence type="ECO:0000256" key="5">
    <source>
        <dbReference type="ARBA" id="ARBA00022525"/>
    </source>
</evidence>
<evidence type="ECO:0000256" key="11">
    <source>
        <dbReference type="SAM" id="SignalP"/>
    </source>
</evidence>
<keyword evidence="15" id="KW-1185">Reference proteome</keyword>
<dbReference type="InterPro" id="IPR013784">
    <property type="entry name" value="Carb-bd-like_fold"/>
</dbReference>
<evidence type="ECO:0000256" key="7">
    <source>
        <dbReference type="ARBA" id="ARBA00023180"/>
    </source>
</evidence>
<evidence type="ECO:0000256" key="8">
    <source>
        <dbReference type="ARBA" id="ARBA00023239"/>
    </source>
</evidence>
<keyword evidence="5" id="KW-0964">Secreted</keyword>
<dbReference type="InterPro" id="IPR014718">
    <property type="entry name" value="GH-type_carb-bd"/>
</dbReference>
<evidence type="ECO:0000256" key="4">
    <source>
        <dbReference type="ARBA" id="ARBA00012437"/>
    </source>
</evidence>
<evidence type="ECO:0000259" key="12">
    <source>
        <dbReference type="Pfam" id="PF14683"/>
    </source>
</evidence>
<dbReference type="Gene3D" id="2.70.98.10">
    <property type="match status" value="1"/>
</dbReference>
<dbReference type="SUPFAM" id="SSF49785">
    <property type="entry name" value="Galactose-binding domain-like"/>
    <property type="match status" value="1"/>
</dbReference>
<feature type="domain" description="Rhamnogalacturonan lyase" evidence="13">
    <location>
        <begin position="360"/>
        <end position="434"/>
    </location>
</feature>
<dbReference type="GO" id="GO:0000272">
    <property type="term" value="P:polysaccharide catabolic process"/>
    <property type="evidence" value="ECO:0007669"/>
    <property type="project" value="UniProtKB-KW"/>
</dbReference>
<dbReference type="EC" id="4.2.2.23" evidence="4"/>
<dbReference type="InterPro" id="IPR029413">
    <property type="entry name" value="RG-lyase_II"/>
</dbReference>
<keyword evidence="10" id="KW-0624">Polysaccharide degradation</keyword>
<organism evidence="14 15">
    <name type="scientific">Septoria linicola</name>
    <dbReference type="NCBI Taxonomy" id="215465"/>
    <lineage>
        <taxon>Eukaryota</taxon>
        <taxon>Fungi</taxon>
        <taxon>Dikarya</taxon>
        <taxon>Ascomycota</taxon>
        <taxon>Pezizomycotina</taxon>
        <taxon>Dothideomycetes</taxon>
        <taxon>Dothideomycetidae</taxon>
        <taxon>Mycosphaerellales</taxon>
        <taxon>Mycosphaerellaceae</taxon>
        <taxon>Septoria</taxon>
    </lineage>
</organism>
<dbReference type="Pfam" id="PF14686">
    <property type="entry name" value="fn3_3"/>
    <property type="match status" value="1"/>
</dbReference>
<sequence length="669" mass="74142">MIVKLSTLTLLAGTTTNALLVANESSSRLTLQNDRLIASVVKAGGAIDTLYLDGQNLLGTRSGSTGLGPYLDCYCTPSGFYTPGSIAPRYQLLNGTDSTGTPWGGIVLIETYPATGQILEQYWFLREGETGLHMFSRLVYHNATTPFLRNLQEFRTLMRPNTKLWTHLSTNEDQYAPLPYNNPATGSTGNATTVQDATWRINNSSDPYVQQESDYFTKYTFSDVWRDHKAHGLFSDGSTSSDGSTFGAWFVMNTHDTYFGGPTHSDLTVDGIVYNYIVSNHHGAQTPNITDGFDRTFGPGYYYFNKGAADAGLEELRLDAEKYADASFAEEFYDSIAEFVPGYVPSSGRGSWNGKIDMPHGAEKPVAILSLSGVEYQNNAHDAEAYQYWAEIDGETGEVSIDRVKSGTYRLTVYASGVFGQYEQDNIVITAGEDSATEVSWKQESSGLELWRVGTPDKSSGEYRHGYAKDPTHPLHPAEHRIYWAAYDFVDDFPEGVRFEVGKDDVAQDLNYVHWSVFGGYANSVRPDRYYGDGNVNNWTLLFDVNETKLQNRTSGVFTVQLAAAKTAAGNTDVFNATQPFSNLPLTVSINGQDLEPWIIPYYHSSSCAVRSAVICYNLAHKFEFDITLLENGSNELVLSLPFNATDYESALLPESVYVQYDALRLEVQ</sequence>
<dbReference type="CDD" id="cd10320">
    <property type="entry name" value="RGL4_N"/>
    <property type="match status" value="1"/>
</dbReference>
<evidence type="ECO:0000256" key="1">
    <source>
        <dbReference type="ARBA" id="ARBA00001324"/>
    </source>
</evidence>
<evidence type="ECO:0000313" key="15">
    <source>
        <dbReference type="Proteomes" id="UP001056384"/>
    </source>
</evidence>
<dbReference type="InterPro" id="IPR051850">
    <property type="entry name" value="Polysacch_Lyase_4"/>
</dbReference>
<dbReference type="InterPro" id="IPR011013">
    <property type="entry name" value="Gal_mutarotase_sf_dom"/>
</dbReference>
<feature type="signal peptide" evidence="11">
    <location>
        <begin position="1"/>
        <end position="18"/>
    </location>
</feature>
<dbReference type="CDD" id="cd10316">
    <property type="entry name" value="RGL4_M"/>
    <property type="match status" value="1"/>
</dbReference>
<dbReference type="InterPro" id="IPR029411">
    <property type="entry name" value="RG-lyase_III"/>
</dbReference>
<dbReference type="PANTHER" id="PTHR32018:SF9">
    <property type="entry name" value="RHAMNOGALACTURONATE LYASE B"/>
    <property type="match status" value="1"/>
</dbReference>
<dbReference type="EMBL" id="CP099429">
    <property type="protein sequence ID" value="USW59147.1"/>
    <property type="molecule type" value="Genomic_DNA"/>
</dbReference>
<reference evidence="14" key="1">
    <citation type="submission" date="2022-06" db="EMBL/GenBank/DDBJ databases">
        <title>Complete genome sequences of two strains of the flax pathogen Septoria linicola.</title>
        <authorList>
            <person name="Lapalu N."/>
            <person name="Simon A."/>
            <person name="Demenou B."/>
            <person name="Paumier D."/>
            <person name="Guillot M.-P."/>
            <person name="Gout L."/>
            <person name="Valade R."/>
        </authorList>
    </citation>
    <scope>NUCLEOTIDE SEQUENCE</scope>
    <source>
        <strain evidence="14">SE15195</strain>
    </source>
</reference>